<dbReference type="AlphaFoldDB" id="A0A5E4E7W2"/>
<dbReference type="Pfam" id="PF03016">
    <property type="entry name" value="Exostosin_GT47"/>
    <property type="match status" value="1"/>
</dbReference>
<evidence type="ECO:0000256" key="5">
    <source>
        <dbReference type="ARBA" id="ARBA00023034"/>
    </source>
</evidence>
<feature type="compositionally biased region" description="Low complexity" evidence="6">
    <location>
        <begin position="76"/>
        <end position="86"/>
    </location>
</feature>
<evidence type="ECO:0000313" key="10">
    <source>
        <dbReference type="Proteomes" id="UP000327085"/>
    </source>
</evidence>
<dbReference type="PANTHER" id="PTHR11062">
    <property type="entry name" value="EXOSTOSIN HEPARAN SULFATE GLYCOSYLTRANSFERASE -RELATED"/>
    <property type="match status" value="1"/>
</dbReference>
<name>A0A5E4E7W2_PRUDU</name>
<dbReference type="InterPro" id="IPR004263">
    <property type="entry name" value="Exostosin"/>
</dbReference>
<evidence type="ECO:0000256" key="7">
    <source>
        <dbReference type="SAM" id="Phobius"/>
    </source>
</evidence>
<keyword evidence="4" id="KW-0735">Signal-anchor</keyword>
<organism evidence="9 10">
    <name type="scientific">Prunus dulcis</name>
    <name type="common">Almond</name>
    <name type="synonym">Amygdalus dulcis</name>
    <dbReference type="NCBI Taxonomy" id="3755"/>
    <lineage>
        <taxon>Eukaryota</taxon>
        <taxon>Viridiplantae</taxon>
        <taxon>Streptophyta</taxon>
        <taxon>Embryophyta</taxon>
        <taxon>Tracheophyta</taxon>
        <taxon>Spermatophyta</taxon>
        <taxon>Magnoliopsida</taxon>
        <taxon>eudicotyledons</taxon>
        <taxon>Gunneridae</taxon>
        <taxon>Pentapetalae</taxon>
        <taxon>rosids</taxon>
        <taxon>fabids</taxon>
        <taxon>Rosales</taxon>
        <taxon>Rosaceae</taxon>
        <taxon>Amygdaloideae</taxon>
        <taxon>Amygdaleae</taxon>
        <taxon>Prunus</taxon>
    </lineage>
</organism>
<keyword evidence="5" id="KW-0333">Golgi apparatus</keyword>
<reference evidence="10" key="1">
    <citation type="journal article" date="2020" name="Plant J.">
        <title>Transposons played a major role in the diversification between the closely related almond and peach genomes: results from the almond genome sequence.</title>
        <authorList>
            <person name="Alioto T."/>
            <person name="Alexiou K.G."/>
            <person name="Bardil A."/>
            <person name="Barteri F."/>
            <person name="Castanera R."/>
            <person name="Cruz F."/>
            <person name="Dhingra A."/>
            <person name="Duval H."/>
            <person name="Fernandez I Marti A."/>
            <person name="Frias L."/>
            <person name="Galan B."/>
            <person name="Garcia J.L."/>
            <person name="Howad W."/>
            <person name="Gomez-Garrido J."/>
            <person name="Gut M."/>
            <person name="Julca I."/>
            <person name="Morata J."/>
            <person name="Puigdomenech P."/>
            <person name="Ribeca P."/>
            <person name="Rubio Cabetas M.J."/>
            <person name="Vlasova A."/>
            <person name="Wirthensohn M."/>
            <person name="Garcia-Mas J."/>
            <person name="Gabaldon T."/>
            <person name="Casacuberta J.M."/>
            <person name="Arus P."/>
        </authorList>
    </citation>
    <scope>NUCLEOTIDE SEQUENCE [LARGE SCALE GENOMIC DNA]</scope>
    <source>
        <strain evidence="10">cv. Texas</strain>
    </source>
</reference>
<feature type="transmembrane region" description="Helical" evidence="7">
    <location>
        <begin position="6"/>
        <end position="28"/>
    </location>
</feature>
<keyword evidence="9" id="KW-0808">Transferase</keyword>
<evidence type="ECO:0000256" key="2">
    <source>
        <dbReference type="ARBA" id="ARBA00010271"/>
    </source>
</evidence>
<sequence>MAEFGSAWQTVTVTLPALFLFWFFLFYLSPLNQTSITNIIFSYPTPISHIKTIHDTPPPISSSSPPPPSPSPSPSPTLLSPSYSLTENDTSSLIEGEEKPKKKMSNLERIEADLARARDAIRKAVQAKNHSKGNDDEGFIPTGSIYRNAHSFHQSHVEMEKRLKVWIYREGEPPLVHDGPLNNIYGIEGQFIDEMESGKSRFMARHPDEANLFLIPISVVNIVNTLYNPLVTYSRDQLQRVVLDYIGIISERYPYWNRSQGADHFLVSCHDWAPDISEANPKLYDKFIRVLCNANTSEGFKPQRDVSIPEINIPYGKLGPTPQRASPDKRSILAFFAGGAHGNIRHILLEHWKDKDNEVQVHEYLDKKKNYFKLMGKSKFCLCPSGYEVASPRVVTAISVGCVPVLISDYYALPFSDVLDWTKFSVYIPSEKIPEIKTILKGISPKRYLKLQKRVTEVHRHFMIHRPAQPYDMIHMLLHSVWLRRLDVLLPS</sequence>
<feature type="compositionally biased region" description="Pro residues" evidence="6">
    <location>
        <begin position="56"/>
        <end position="75"/>
    </location>
</feature>
<evidence type="ECO:0000256" key="4">
    <source>
        <dbReference type="ARBA" id="ARBA00022968"/>
    </source>
</evidence>
<comment type="similarity">
    <text evidence="2">Belongs to the glycosyltransferase 47 family.</text>
</comment>
<evidence type="ECO:0000256" key="3">
    <source>
        <dbReference type="ARBA" id="ARBA00022676"/>
    </source>
</evidence>
<keyword evidence="3" id="KW-0328">Glycosyltransferase</keyword>
<protein>
    <submittedName>
        <fullName evidence="9">PREDICTED: probable glycosyltransferase</fullName>
    </submittedName>
</protein>
<keyword evidence="7" id="KW-1133">Transmembrane helix</keyword>
<dbReference type="OMA" id="HILLEHW"/>
<dbReference type="Gramene" id="VVA10811">
    <property type="protein sequence ID" value="VVA10811"/>
    <property type="gene ID" value="Prudul26B027265"/>
</dbReference>
<dbReference type="Proteomes" id="UP000327085">
    <property type="component" value="Chromosome 7"/>
</dbReference>
<evidence type="ECO:0000259" key="8">
    <source>
        <dbReference type="Pfam" id="PF03016"/>
    </source>
</evidence>
<dbReference type="PANTHER" id="PTHR11062:SF267">
    <property type="entry name" value="EXOSTOSIN FAMILY PROTEIN"/>
    <property type="match status" value="1"/>
</dbReference>
<accession>A0A5E4E7W2</accession>
<evidence type="ECO:0000256" key="1">
    <source>
        <dbReference type="ARBA" id="ARBA00004323"/>
    </source>
</evidence>
<dbReference type="InterPro" id="IPR040911">
    <property type="entry name" value="Exostosin_GT47"/>
</dbReference>
<feature type="domain" description="Exostosin GT47" evidence="8">
    <location>
        <begin position="159"/>
        <end position="441"/>
    </location>
</feature>
<comment type="subcellular location">
    <subcellularLocation>
        <location evidence="1">Golgi apparatus membrane</location>
        <topology evidence="1">Single-pass type II membrane protein</topology>
    </subcellularLocation>
</comment>
<dbReference type="FunCoup" id="A0A5E4E7W2">
    <property type="interactions" value="4"/>
</dbReference>
<evidence type="ECO:0000256" key="6">
    <source>
        <dbReference type="SAM" id="MobiDB-lite"/>
    </source>
</evidence>
<dbReference type="InParanoid" id="A0A5E4E7W2"/>
<proteinExistence type="inferred from homology"/>
<keyword evidence="7" id="KW-0812">Transmembrane</keyword>
<dbReference type="GO" id="GO:0016757">
    <property type="term" value="F:glycosyltransferase activity"/>
    <property type="evidence" value="ECO:0007669"/>
    <property type="project" value="UniProtKB-KW"/>
</dbReference>
<dbReference type="GO" id="GO:0000139">
    <property type="term" value="C:Golgi membrane"/>
    <property type="evidence" value="ECO:0007669"/>
    <property type="project" value="UniProtKB-SubCell"/>
</dbReference>
<dbReference type="EMBL" id="CABIKO010000002">
    <property type="protein sequence ID" value="VVA10811.1"/>
    <property type="molecule type" value="Genomic_DNA"/>
</dbReference>
<gene>
    <name evidence="9" type="ORF">ALMOND_2B027265</name>
</gene>
<keyword evidence="7" id="KW-0472">Membrane</keyword>
<evidence type="ECO:0000313" key="9">
    <source>
        <dbReference type="EMBL" id="VVA10811.1"/>
    </source>
</evidence>
<feature type="region of interest" description="Disordered" evidence="6">
    <location>
        <begin position="52"/>
        <end position="104"/>
    </location>
</feature>